<organism evidence="4 5">
    <name type="scientific">Marasmius crinis-equi</name>
    <dbReference type="NCBI Taxonomy" id="585013"/>
    <lineage>
        <taxon>Eukaryota</taxon>
        <taxon>Fungi</taxon>
        <taxon>Dikarya</taxon>
        <taxon>Basidiomycota</taxon>
        <taxon>Agaricomycotina</taxon>
        <taxon>Agaricomycetes</taxon>
        <taxon>Agaricomycetidae</taxon>
        <taxon>Agaricales</taxon>
        <taxon>Marasmiineae</taxon>
        <taxon>Marasmiaceae</taxon>
        <taxon>Marasmius</taxon>
    </lineage>
</organism>
<feature type="coiled-coil region" evidence="1">
    <location>
        <begin position="47"/>
        <end position="134"/>
    </location>
</feature>
<evidence type="ECO:0000313" key="4">
    <source>
        <dbReference type="EMBL" id="KAL0566372.1"/>
    </source>
</evidence>
<feature type="region of interest" description="Disordered" evidence="2">
    <location>
        <begin position="154"/>
        <end position="178"/>
    </location>
</feature>
<protein>
    <submittedName>
        <fullName evidence="4">Uncharacterized protein</fullName>
    </submittedName>
</protein>
<sequence>MSPEQPYSVSDKYNESIRHGELSSITSKTMFVLPSSHAEETQMYHDAVQLRRREHTLEERKSALEGKTKVLEDLVKQLEQQEADLRSTLQRTEADIEKLDKNCDFVLSFEPPTIERQRENHVQAYRDMRAAKERVVYLEGNIRRGEFKRVLEELEGSETEDMPKQVETSDEAEVGGDLTRLNSPRCSMALSLENEDKDATALKGETREGDEENEGNVLAKDTEVGVRPPRVTPVAFPDEPVPEWFRAAFHCLNVSIGYQYLVLVGHWVTIERLKGWETPKRGLTARFRPQELRQFMQRGKFRWEYGPDTGKDFVYGFSSRVQEWWSFLLEKSRGGWQSLNHSGQNGWCLLLISMKWWATGLVDMEDARERKQAERIWKVTLKGMNEAAQGLIAFLEGGE</sequence>
<gene>
    <name evidence="4" type="ORF">V5O48_015645</name>
    <name evidence="3" type="ORF">V5O48_018395</name>
</gene>
<accession>A0ABR3ETZ7</accession>
<dbReference type="Proteomes" id="UP001465976">
    <property type="component" value="Unassembled WGS sequence"/>
</dbReference>
<proteinExistence type="predicted"/>
<evidence type="ECO:0000256" key="2">
    <source>
        <dbReference type="SAM" id="MobiDB-lite"/>
    </source>
</evidence>
<evidence type="ECO:0000256" key="1">
    <source>
        <dbReference type="SAM" id="Coils"/>
    </source>
</evidence>
<name>A0ABR3ETZ7_9AGAR</name>
<feature type="compositionally biased region" description="Basic and acidic residues" evidence="2">
    <location>
        <begin position="197"/>
        <end position="207"/>
    </location>
</feature>
<evidence type="ECO:0000313" key="3">
    <source>
        <dbReference type="EMBL" id="KAL0563670.1"/>
    </source>
</evidence>
<dbReference type="EMBL" id="JBAHYK010003297">
    <property type="protein sequence ID" value="KAL0563670.1"/>
    <property type="molecule type" value="Genomic_DNA"/>
</dbReference>
<dbReference type="EMBL" id="JBAHYK010001919">
    <property type="protein sequence ID" value="KAL0566372.1"/>
    <property type="molecule type" value="Genomic_DNA"/>
</dbReference>
<keyword evidence="5" id="KW-1185">Reference proteome</keyword>
<reference evidence="4 5" key="1">
    <citation type="submission" date="2024-02" db="EMBL/GenBank/DDBJ databases">
        <title>A draft genome for the cacao thread blight pathogen Marasmius crinis-equi.</title>
        <authorList>
            <person name="Cohen S.P."/>
            <person name="Baruah I.K."/>
            <person name="Amoako-Attah I."/>
            <person name="Bukari Y."/>
            <person name="Meinhardt L.W."/>
            <person name="Bailey B.A."/>
        </authorList>
    </citation>
    <scope>NUCLEOTIDE SEQUENCE [LARGE SCALE GENOMIC DNA]</scope>
    <source>
        <strain evidence="4 5">GH-76</strain>
    </source>
</reference>
<feature type="region of interest" description="Disordered" evidence="2">
    <location>
        <begin position="193"/>
        <end position="216"/>
    </location>
</feature>
<comment type="caution">
    <text evidence="4">The sequence shown here is derived from an EMBL/GenBank/DDBJ whole genome shotgun (WGS) entry which is preliminary data.</text>
</comment>
<evidence type="ECO:0000313" key="5">
    <source>
        <dbReference type="Proteomes" id="UP001465976"/>
    </source>
</evidence>
<keyword evidence="1" id="KW-0175">Coiled coil</keyword>